<dbReference type="AlphaFoldDB" id="A0A396YTK3"/>
<gene>
    <name evidence="1" type="ORF">DLM75_21990</name>
</gene>
<protein>
    <submittedName>
        <fullName evidence="1">Uncharacterized protein</fullName>
    </submittedName>
</protein>
<evidence type="ECO:0000313" key="2">
    <source>
        <dbReference type="Proteomes" id="UP000265798"/>
    </source>
</evidence>
<comment type="caution">
    <text evidence="1">The sequence shown here is derived from an EMBL/GenBank/DDBJ whole genome shotgun (WGS) entry which is preliminary data.</text>
</comment>
<accession>A0A396YTK3</accession>
<evidence type="ECO:0000313" key="1">
    <source>
        <dbReference type="EMBL" id="RHX84694.1"/>
    </source>
</evidence>
<dbReference type="RefSeq" id="WP_118970663.1">
    <property type="nucleotide sequence ID" value="NZ_QHCT01000011.1"/>
</dbReference>
<organism evidence="1 2">
    <name type="scientific">Leptospira stimsonii</name>
    <dbReference type="NCBI Taxonomy" id="2202203"/>
    <lineage>
        <taxon>Bacteria</taxon>
        <taxon>Pseudomonadati</taxon>
        <taxon>Spirochaetota</taxon>
        <taxon>Spirochaetia</taxon>
        <taxon>Leptospirales</taxon>
        <taxon>Leptospiraceae</taxon>
        <taxon>Leptospira</taxon>
    </lineage>
</organism>
<dbReference type="Proteomes" id="UP000265798">
    <property type="component" value="Unassembled WGS sequence"/>
</dbReference>
<dbReference type="EMBL" id="QHCT01000011">
    <property type="protein sequence ID" value="RHX84694.1"/>
    <property type="molecule type" value="Genomic_DNA"/>
</dbReference>
<proteinExistence type="predicted"/>
<name>A0A396YTK3_9LEPT</name>
<sequence>MEEFNLIFNRNHRMWKIPFGNSFVEFKESKELLSFLKEEVNIWKDNFIGNNSGLFQYYNNLYENLNNSIQSFSKTKNQSQFDSILNEIHYNIQNNDLIKFNSKTDLGMKVLFLNPQTQTEANAIMDYFRGNFNGNRLNKEYFSGYIKTLLLDNPQYFPGGIEEIFIKGKELNSEMQKSTFDTISKSNNIIEEFHKTLVEYKNSSDKEQAKQKKRIDDFEVSYKDKFSEVLFNYEEKLRISGRQNTGKN</sequence>
<reference evidence="2" key="1">
    <citation type="submission" date="2018-05" db="EMBL/GenBank/DDBJ databases">
        <title>Leptospira yasudae sp. nov. and Leptospira stimsonii sp. nov., two pathogenic species of the genus Leptospira isolated from environmental sources.</title>
        <authorList>
            <person name="Casanovas-Massana A."/>
            <person name="Hamond C."/>
            <person name="Santos L.A."/>
            <person name="Hacker K.P."/>
            <person name="Balassiano I."/>
            <person name="Medeiros M.A."/>
            <person name="Reis M.G."/>
            <person name="Ko A.I."/>
            <person name="Wunder E.A."/>
        </authorList>
    </citation>
    <scope>NUCLEOTIDE SEQUENCE [LARGE SCALE GENOMIC DNA]</scope>
    <source>
        <strain evidence="2">Yale</strain>
    </source>
</reference>